<dbReference type="SUPFAM" id="SSF49503">
    <property type="entry name" value="Cupredoxins"/>
    <property type="match status" value="1"/>
</dbReference>
<dbReference type="InterPro" id="IPR006311">
    <property type="entry name" value="TAT_signal"/>
</dbReference>
<protein>
    <submittedName>
        <fullName evidence="5">Plastocyanin/azurin family copper-binding protein</fullName>
    </submittedName>
</protein>
<feature type="compositionally biased region" description="Polar residues" evidence="3">
    <location>
        <begin position="649"/>
        <end position="662"/>
    </location>
</feature>
<evidence type="ECO:0000256" key="3">
    <source>
        <dbReference type="SAM" id="MobiDB-lite"/>
    </source>
</evidence>
<reference evidence="5 6" key="1">
    <citation type="journal article" date="2019" name="Int. J. Syst. Evol. Microbiol.">
        <title>The Global Catalogue of Microorganisms (GCM) 10K type strain sequencing project: providing services to taxonomists for standard genome sequencing and annotation.</title>
        <authorList>
            <consortium name="The Broad Institute Genomics Platform"/>
            <consortium name="The Broad Institute Genome Sequencing Center for Infectious Disease"/>
            <person name="Wu L."/>
            <person name="Ma J."/>
        </authorList>
    </citation>
    <scope>NUCLEOTIDE SEQUENCE [LARGE SCALE GENOMIC DNA]</scope>
    <source>
        <strain evidence="5 6">XZYJ18</strain>
    </source>
</reference>
<name>A0ABD5Q871_9EURY</name>
<feature type="domain" description="Blue (type 1) copper" evidence="4">
    <location>
        <begin position="69"/>
        <end position="139"/>
    </location>
</feature>
<evidence type="ECO:0000256" key="1">
    <source>
        <dbReference type="ARBA" id="ARBA00022723"/>
    </source>
</evidence>
<accession>A0ABD5Q871</accession>
<dbReference type="Pfam" id="PF00127">
    <property type="entry name" value="Copper-bind"/>
    <property type="match status" value="1"/>
</dbReference>
<dbReference type="GeneID" id="73047591"/>
<dbReference type="PROSITE" id="PS51318">
    <property type="entry name" value="TAT"/>
    <property type="match status" value="1"/>
</dbReference>
<feature type="region of interest" description="Disordered" evidence="3">
    <location>
        <begin position="643"/>
        <end position="662"/>
    </location>
</feature>
<keyword evidence="6" id="KW-1185">Reference proteome</keyword>
<keyword evidence="1" id="KW-0479">Metal-binding</keyword>
<keyword evidence="2" id="KW-0186">Copper</keyword>
<sequence length="662" mass="71507">MNHEHSSDGEGGAIRRRAMLKLAAGIAGAGVLGDAATAQSTTYRLGAKISGWQGREPAAIRGQTNPTLTLEPGTEYEVVWENLDGAPHNFTITDRDGNSVVSTETMSNQGETRSVTFTASEAMSQYVCTVHPSTMVGDIRTGDGTTQTTQDAQQAAYDWREATWDSYWYSLYNMNTTIAVSGVGVLFPHNEQQQKLFTQRLEGILKNSDVDRPPIKNPNLNVAPFTEGDPHFTQKPVAPFSADVERIHADTMAWDRSEMSGVVSPASVAWTHLKGVTWAKNFQAHFDVLPSDMAPKFRTQLLATVAQLAIKTTLVDGGPDGNGALTKGDDSLLLVSGFNPKQGEVVDETARPTHHAAMLWFLSDMTSLANGGWYGYVNPEPLIPARKIQQLTDGVAKATMEAFPPETILEMGTTRDLGVMLGAVGWYGTHAGSERLRSRAVEYANALASAVEERTASSGKVRSESKNQAATQGVVGQGLLWASQLPNVTHEETARSVLTYLLKDLWDDDAGTFADGTGDGAYTITARDAGDITGGVNAADAVLGIEGAQEKYASFYNQTFNRGRLQRAERPPSRNEDAEFTLPLPQNAGGEFGQAAVYNTEVTYDTGADEWSVSNDRFTTAQALYTANQDIWIGQWAGDFFEGRGVPGTNDSPPGQQQTTTR</sequence>
<comment type="caution">
    <text evidence="5">The sequence shown here is derived from an EMBL/GenBank/DDBJ whole genome shotgun (WGS) entry which is preliminary data.</text>
</comment>
<dbReference type="AlphaFoldDB" id="A0ABD5Q871"/>
<gene>
    <name evidence="5" type="ORF">ACFO9K_21640</name>
</gene>
<dbReference type="Gene3D" id="2.60.40.420">
    <property type="entry name" value="Cupredoxins - blue copper proteins"/>
    <property type="match status" value="1"/>
</dbReference>
<dbReference type="GO" id="GO:0046872">
    <property type="term" value="F:metal ion binding"/>
    <property type="evidence" value="ECO:0007669"/>
    <property type="project" value="UniProtKB-KW"/>
</dbReference>
<evidence type="ECO:0000313" key="5">
    <source>
        <dbReference type="EMBL" id="MFC4826856.1"/>
    </source>
</evidence>
<organism evidence="5 6">
    <name type="scientific">Halorussus aquaticus</name>
    <dbReference type="NCBI Taxonomy" id="2953748"/>
    <lineage>
        <taxon>Archaea</taxon>
        <taxon>Methanobacteriati</taxon>
        <taxon>Methanobacteriota</taxon>
        <taxon>Stenosarchaea group</taxon>
        <taxon>Halobacteria</taxon>
        <taxon>Halobacteriales</taxon>
        <taxon>Haladaptataceae</taxon>
        <taxon>Halorussus</taxon>
    </lineage>
</organism>
<dbReference type="EMBL" id="JBHSHT010000004">
    <property type="protein sequence ID" value="MFC4826856.1"/>
    <property type="molecule type" value="Genomic_DNA"/>
</dbReference>
<dbReference type="RefSeq" id="WP_254270519.1">
    <property type="nucleotide sequence ID" value="NZ_CP100402.1"/>
</dbReference>
<dbReference type="Proteomes" id="UP001595945">
    <property type="component" value="Unassembled WGS sequence"/>
</dbReference>
<evidence type="ECO:0000259" key="4">
    <source>
        <dbReference type="Pfam" id="PF00127"/>
    </source>
</evidence>
<proteinExistence type="predicted"/>
<evidence type="ECO:0000313" key="6">
    <source>
        <dbReference type="Proteomes" id="UP001595945"/>
    </source>
</evidence>
<evidence type="ECO:0000256" key="2">
    <source>
        <dbReference type="ARBA" id="ARBA00023008"/>
    </source>
</evidence>
<dbReference type="InterPro" id="IPR000923">
    <property type="entry name" value="BlueCu_1"/>
</dbReference>
<dbReference type="InterPro" id="IPR008972">
    <property type="entry name" value="Cupredoxin"/>
</dbReference>